<accession>A0A1A8E4H6</accession>
<gene>
    <name evidence="1" type="primary">Nfu_g_1_001353</name>
</gene>
<evidence type="ECO:0000313" key="1">
    <source>
        <dbReference type="EMBL" id="SBQ39989.1"/>
    </source>
</evidence>
<reference evidence="1" key="1">
    <citation type="submission" date="2016-05" db="EMBL/GenBank/DDBJ databases">
        <authorList>
            <person name="Lavstsen T."/>
            <person name="Jespersen J.S."/>
        </authorList>
    </citation>
    <scope>NUCLEOTIDE SEQUENCE</scope>
    <source>
        <tissue evidence="1">Brain</tissue>
    </source>
</reference>
<feature type="non-terminal residue" evidence="1">
    <location>
        <position position="41"/>
    </location>
</feature>
<reference evidence="1" key="2">
    <citation type="submission" date="2016-06" db="EMBL/GenBank/DDBJ databases">
        <title>The genome of a short-lived fish provides insights into sex chromosome evolution and the genetic control of aging.</title>
        <authorList>
            <person name="Reichwald K."/>
            <person name="Felder M."/>
            <person name="Petzold A."/>
            <person name="Koch P."/>
            <person name="Groth M."/>
            <person name="Platzer M."/>
        </authorList>
    </citation>
    <scope>NUCLEOTIDE SEQUENCE</scope>
    <source>
        <tissue evidence="1">Brain</tissue>
    </source>
</reference>
<protein>
    <submittedName>
        <fullName evidence="1">Uncharacterized protein</fullName>
    </submittedName>
</protein>
<dbReference type="AlphaFoldDB" id="A0A1A8E4H6"/>
<dbReference type="EMBL" id="HAEA01011509">
    <property type="protein sequence ID" value="SBQ39989.1"/>
    <property type="molecule type" value="Transcribed_RNA"/>
</dbReference>
<sequence>GSSEVSCRVEVRRHQALVTDVRQEFPWTMLLHVTVIRSESM</sequence>
<feature type="non-terminal residue" evidence="1">
    <location>
        <position position="1"/>
    </location>
</feature>
<organism evidence="1">
    <name type="scientific">Nothobranchius kadleci</name>
    <name type="common">African annual killifish</name>
    <dbReference type="NCBI Taxonomy" id="1051664"/>
    <lineage>
        <taxon>Eukaryota</taxon>
        <taxon>Metazoa</taxon>
        <taxon>Chordata</taxon>
        <taxon>Craniata</taxon>
        <taxon>Vertebrata</taxon>
        <taxon>Euteleostomi</taxon>
        <taxon>Actinopterygii</taxon>
        <taxon>Neopterygii</taxon>
        <taxon>Teleostei</taxon>
        <taxon>Neoteleostei</taxon>
        <taxon>Acanthomorphata</taxon>
        <taxon>Ovalentaria</taxon>
        <taxon>Atherinomorphae</taxon>
        <taxon>Cyprinodontiformes</taxon>
        <taxon>Nothobranchiidae</taxon>
        <taxon>Nothobranchius</taxon>
    </lineage>
</organism>
<proteinExistence type="predicted"/>
<name>A0A1A8E4H6_NOTKA</name>